<gene>
    <name evidence="1" type="ORF">ACCI51_07165</name>
</gene>
<protein>
    <submittedName>
        <fullName evidence="1">Tryptophan 2,3-dioxygenase family protein</fullName>
    </submittedName>
</protein>
<keyword evidence="2" id="KW-1185">Reference proteome</keyword>
<dbReference type="SUPFAM" id="SSF140959">
    <property type="entry name" value="Indolic compounds 2,3-dioxygenase-like"/>
    <property type="match status" value="1"/>
</dbReference>
<dbReference type="InterPro" id="IPR004981">
    <property type="entry name" value="Trp_2_3_dOase"/>
</dbReference>
<evidence type="ECO:0000313" key="1">
    <source>
        <dbReference type="EMBL" id="MFA0790321.1"/>
    </source>
</evidence>
<evidence type="ECO:0000313" key="2">
    <source>
        <dbReference type="Proteomes" id="UP001569414"/>
    </source>
</evidence>
<dbReference type="InterPro" id="IPR037217">
    <property type="entry name" value="Trp/Indoleamine_2_3_dOase-like"/>
</dbReference>
<comment type="caution">
    <text evidence="1">The sequence shown here is derived from an EMBL/GenBank/DDBJ whole genome shotgun (WGS) entry which is preliminary data.</text>
</comment>
<organism evidence="1 2">
    <name type="scientific">Microbulbifer echini</name>
    <dbReference type="NCBI Taxonomy" id="1529067"/>
    <lineage>
        <taxon>Bacteria</taxon>
        <taxon>Pseudomonadati</taxon>
        <taxon>Pseudomonadota</taxon>
        <taxon>Gammaproteobacteria</taxon>
        <taxon>Cellvibrionales</taxon>
        <taxon>Microbulbiferaceae</taxon>
        <taxon>Microbulbifer</taxon>
    </lineage>
</organism>
<dbReference type="PANTHER" id="PTHR10138:SF0">
    <property type="entry name" value="TRYPTOPHAN 2,3-DIOXYGENASE"/>
    <property type="match status" value="1"/>
</dbReference>
<accession>A0ABV4NMT6</accession>
<proteinExistence type="predicted"/>
<dbReference type="EMBL" id="JBGMEL010000005">
    <property type="protein sequence ID" value="MFA0790321.1"/>
    <property type="molecule type" value="Genomic_DNA"/>
</dbReference>
<reference evidence="1 2" key="1">
    <citation type="submission" date="2024-08" db="EMBL/GenBank/DDBJ databases">
        <authorList>
            <person name="Ishaq N."/>
        </authorList>
    </citation>
    <scope>NUCLEOTIDE SEQUENCE [LARGE SCALE GENOMIC DNA]</scope>
    <source>
        <strain evidence="1 2">JCM 30400</strain>
    </source>
</reference>
<dbReference type="PANTHER" id="PTHR10138">
    <property type="entry name" value="TRYPTOPHAN 2,3-DIOXYGENASE"/>
    <property type="match status" value="1"/>
</dbReference>
<dbReference type="Gene3D" id="1.20.58.480">
    <property type="match status" value="1"/>
</dbReference>
<dbReference type="Pfam" id="PF03301">
    <property type="entry name" value="Trp_dioxygenase"/>
    <property type="match status" value="1"/>
</dbReference>
<name>A0ABV4NMT6_9GAMM</name>
<dbReference type="Proteomes" id="UP001569414">
    <property type="component" value="Unassembled WGS sequence"/>
</dbReference>
<sequence length="68" mass="7945">MTLTYRSYLKIDELLECQNPLSNGPEHDELLFIVIHQSYELWFKQMLHELDFWCGCTIPAVTTAPCTP</sequence>
<dbReference type="RefSeq" id="WP_371843111.1">
    <property type="nucleotide sequence ID" value="NZ_JBGMEL010000005.1"/>
</dbReference>